<dbReference type="PANTHER" id="PTHR43032:SF4">
    <property type="entry name" value="OXIDOREDUCTASE MOLYBDOPTERIN-BINDING DOMAIN-CONTAINING PROTEIN"/>
    <property type="match status" value="1"/>
</dbReference>
<keyword evidence="3" id="KW-1185">Reference proteome</keyword>
<name>A0A370G270_9BACI</name>
<dbReference type="RefSeq" id="WP_114747270.1">
    <property type="nucleotide sequence ID" value="NZ_QQAY01000024.1"/>
</dbReference>
<dbReference type="EMBL" id="QQAY01000024">
    <property type="protein sequence ID" value="RDI36949.1"/>
    <property type="molecule type" value="Genomic_DNA"/>
</dbReference>
<dbReference type="OrthoDB" id="9778777at2"/>
<dbReference type="PANTHER" id="PTHR43032">
    <property type="entry name" value="PROTEIN-METHIONINE-SULFOXIDE REDUCTASE"/>
    <property type="match status" value="1"/>
</dbReference>
<dbReference type="SUPFAM" id="SSF56524">
    <property type="entry name" value="Oxidoreductase molybdopterin-binding domain"/>
    <property type="match status" value="1"/>
</dbReference>
<dbReference type="Pfam" id="PF00174">
    <property type="entry name" value="Oxidored_molyb"/>
    <property type="match status" value="1"/>
</dbReference>
<feature type="domain" description="Oxidoreductase molybdopterin-binding" evidence="1">
    <location>
        <begin position="32"/>
        <end position="179"/>
    </location>
</feature>
<evidence type="ECO:0000259" key="1">
    <source>
        <dbReference type="Pfam" id="PF00174"/>
    </source>
</evidence>
<gene>
    <name evidence="2" type="ORF">DFR59_12436</name>
</gene>
<dbReference type="Proteomes" id="UP000255326">
    <property type="component" value="Unassembled WGS sequence"/>
</dbReference>
<dbReference type="InterPro" id="IPR000572">
    <property type="entry name" value="OxRdtase_Mopterin-bd_dom"/>
</dbReference>
<dbReference type="AlphaFoldDB" id="A0A370G270"/>
<proteinExistence type="predicted"/>
<evidence type="ECO:0000313" key="3">
    <source>
        <dbReference type="Proteomes" id="UP000255326"/>
    </source>
</evidence>
<protein>
    <submittedName>
        <fullName evidence="2">DMSO/TMAO reductase YedYZ molybdopterin-dependent catalytic subunit</fullName>
    </submittedName>
</protein>
<sequence>MYFGKVKKKFDGDRVPPNQNVTTTFPVLHAGNVPYYQQDLKDWDLKVFGEVENEALFTFDDLMKLPQKMGSNDIHCVTGWSKLDNEWEGIAASDIASIVKLKPEAQFVILHSEEGWVTNLPLDDFMRESTLLAHSHGGHQLTPEHGYPLRAVVPHLYFWKSAKWLRAIEFSKVDKPGFWEKNGYHNYGNPWKEERLSWD</sequence>
<dbReference type="CDD" id="cd02109">
    <property type="entry name" value="arch_bact_SO_family_Moco"/>
    <property type="match status" value="1"/>
</dbReference>
<evidence type="ECO:0000313" key="2">
    <source>
        <dbReference type="EMBL" id="RDI36949.1"/>
    </source>
</evidence>
<comment type="caution">
    <text evidence="2">The sequence shown here is derived from an EMBL/GenBank/DDBJ whole genome shotgun (WGS) entry which is preliminary data.</text>
</comment>
<accession>A0A370G270</accession>
<dbReference type="Gene3D" id="3.90.420.10">
    <property type="entry name" value="Oxidoreductase, molybdopterin-binding domain"/>
    <property type="match status" value="1"/>
</dbReference>
<organism evidence="2 3">
    <name type="scientific">Falsibacillus pallidus</name>
    <dbReference type="NCBI Taxonomy" id="493781"/>
    <lineage>
        <taxon>Bacteria</taxon>
        <taxon>Bacillati</taxon>
        <taxon>Bacillota</taxon>
        <taxon>Bacilli</taxon>
        <taxon>Bacillales</taxon>
        <taxon>Bacillaceae</taxon>
        <taxon>Falsibacillus</taxon>
    </lineage>
</organism>
<reference evidence="2 3" key="1">
    <citation type="submission" date="2018-07" db="EMBL/GenBank/DDBJ databases">
        <title>Genomic Encyclopedia of Type Strains, Phase IV (KMG-IV): sequencing the most valuable type-strain genomes for metagenomic binning, comparative biology and taxonomic classification.</title>
        <authorList>
            <person name="Goeker M."/>
        </authorList>
    </citation>
    <scope>NUCLEOTIDE SEQUENCE [LARGE SCALE GENOMIC DNA]</scope>
    <source>
        <strain evidence="2 3">DSM 25281</strain>
    </source>
</reference>
<dbReference type="InterPro" id="IPR036374">
    <property type="entry name" value="OxRdtase_Mopterin-bd_sf"/>
</dbReference>